<comment type="similarity">
    <text evidence="1 2">Belongs to the complex I NDUFA12 subunit family.</text>
</comment>
<dbReference type="Pfam" id="PF05071">
    <property type="entry name" value="NDUFA12"/>
    <property type="match status" value="1"/>
</dbReference>
<dbReference type="AlphaFoldDB" id="A0ABD3NBV4"/>
<organism evidence="3 4">
    <name type="scientific">Stephanodiscus triporus</name>
    <dbReference type="NCBI Taxonomy" id="2934178"/>
    <lineage>
        <taxon>Eukaryota</taxon>
        <taxon>Sar</taxon>
        <taxon>Stramenopiles</taxon>
        <taxon>Ochrophyta</taxon>
        <taxon>Bacillariophyta</taxon>
        <taxon>Coscinodiscophyceae</taxon>
        <taxon>Thalassiosirophycidae</taxon>
        <taxon>Stephanodiscales</taxon>
        <taxon>Stephanodiscaceae</taxon>
        <taxon>Stephanodiscus</taxon>
    </lineage>
</organism>
<evidence type="ECO:0000313" key="3">
    <source>
        <dbReference type="EMBL" id="KAL3772838.1"/>
    </source>
</evidence>
<keyword evidence="4" id="KW-1185">Reference proteome</keyword>
<dbReference type="EMBL" id="JALLAZ020001567">
    <property type="protein sequence ID" value="KAL3772838.1"/>
    <property type="molecule type" value="Genomic_DNA"/>
</dbReference>
<keyword evidence="2" id="KW-0813">Transport</keyword>
<comment type="caution">
    <text evidence="3">The sequence shown here is derived from an EMBL/GenBank/DDBJ whole genome shotgun (WGS) entry which is preliminary data.</text>
</comment>
<dbReference type="PANTHER" id="PTHR12910:SF2">
    <property type="entry name" value="NADH DEHYDROGENASE [UBIQUINONE] 1 ALPHA SUBCOMPLEX SUBUNIT 12"/>
    <property type="match status" value="1"/>
</dbReference>
<name>A0ABD3NBV4_9STRA</name>
<dbReference type="Proteomes" id="UP001530315">
    <property type="component" value="Unassembled WGS sequence"/>
</dbReference>
<evidence type="ECO:0000256" key="2">
    <source>
        <dbReference type="RuleBase" id="RU363103"/>
    </source>
</evidence>
<keyword evidence="2" id="KW-0249">Electron transport</keyword>
<dbReference type="GO" id="GO:0005743">
    <property type="term" value="C:mitochondrial inner membrane"/>
    <property type="evidence" value="ECO:0007669"/>
    <property type="project" value="UniProtKB-SubCell"/>
</dbReference>
<comment type="subcellular location">
    <subcellularLocation>
        <location evidence="2">Mitochondrion inner membrane</location>
        <topology evidence="2">Peripheral membrane protein</topology>
        <orientation evidence="2">Matrix side</orientation>
    </subcellularLocation>
</comment>
<reference evidence="3 4" key="1">
    <citation type="submission" date="2024-10" db="EMBL/GenBank/DDBJ databases">
        <title>Updated reference genomes for cyclostephanoid diatoms.</title>
        <authorList>
            <person name="Roberts W.R."/>
            <person name="Alverson A.J."/>
        </authorList>
    </citation>
    <scope>NUCLEOTIDE SEQUENCE [LARGE SCALE GENOMIC DNA]</scope>
    <source>
        <strain evidence="3 4">AJA276-08</strain>
    </source>
</reference>
<dbReference type="InterPro" id="IPR007763">
    <property type="entry name" value="NDUFA12"/>
</dbReference>
<evidence type="ECO:0000313" key="4">
    <source>
        <dbReference type="Proteomes" id="UP001530315"/>
    </source>
</evidence>
<gene>
    <name evidence="3" type="ORF">ACHAW5_009515</name>
</gene>
<proteinExistence type="inferred from homology"/>
<accession>A0ABD3NBV4</accession>
<sequence length="249" mass="27900">MVYHIIRTFQASLKYRGGWKGLFEHMYTNGDYPFKFGTYMGCDAAGNRYYENRVDYPFGQHRWVEPGDIHNFDSASIPPEWHGWMVSMNDAPPIVEEDYIGERKKHIIPLESVSHAPADHNVGHQEKLFNFHHLTNLSTVRSRGFGIGNPIVGLPPGAKDSYYTQPGSPYNEASIRPRVNIGDLDEDKGGGRPYKSMKWAERLRTPAEKAAIEKEKMDAVKRAVDVEKASAAMRKMAMAARGAGSVAGA</sequence>
<dbReference type="PANTHER" id="PTHR12910">
    <property type="entry name" value="NADH-UBIQUINONE OXIDOREDUCTASE SUBUNIT B17.2"/>
    <property type="match status" value="1"/>
</dbReference>
<protein>
    <recommendedName>
        <fullName evidence="2">NADH dehydrogenase [ubiquinone] 1 alpha subcomplex subunit 12</fullName>
    </recommendedName>
</protein>
<keyword evidence="2" id="KW-0496">Mitochondrion</keyword>
<comment type="function">
    <text evidence="2">Accessory subunit of the mitochondrial membrane respiratory chain NADH dehydrogenase (Complex I), that is believed not to be involved in catalysis. Complex I functions in the transfer of electrons from NADH to the respiratory chain. The immediate electron acceptor for the enzyme is believed to be ubiquinone.</text>
</comment>
<keyword evidence="2" id="KW-0472">Membrane</keyword>
<keyword evidence="2" id="KW-0679">Respiratory chain</keyword>
<evidence type="ECO:0000256" key="1">
    <source>
        <dbReference type="ARBA" id="ARBA00007355"/>
    </source>
</evidence>
<keyword evidence="2" id="KW-0999">Mitochondrion inner membrane</keyword>